<gene>
    <name evidence="1" type="ORF">DSM107010_02150</name>
</gene>
<dbReference type="Proteomes" id="UP000282574">
    <property type="component" value="Unassembled WGS sequence"/>
</dbReference>
<name>A0AB37UV08_9CYAN</name>
<protein>
    <recommendedName>
        <fullName evidence="3">YtkA-like domain-containing protein</fullName>
    </recommendedName>
</protein>
<keyword evidence="2" id="KW-1185">Reference proteome</keyword>
<dbReference type="AlphaFoldDB" id="A0AB37UV08"/>
<evidence type="ECO:0000313" key="2">
    <source>
        <dbReference type="Proteomes" id="UP000282574"/>
    </source>
</evidence>
<organism evidence="1 2">
    <name type="scientific">Chroococcidiopsis cubana SAG 39.79</name>
    <dbReference type="NCBI Taxonomy" id="388085"/>
    <lineage>
        <taxon>Bacteria</taxon>
        <taxon>Bacillati</taxon>
        <taxon>Cyanobacteriota</taxon>
        <taxon>Cyanophyceae</taxon>
        <taxon>Chroococcidiopsidales</taxon>
        <taxon>Chroococcidiopsidaceae</taxon>
        <taxon>Chroococcidiopsis</taxon>
    </lineage>
</organism>
<dbReference type="EMBL" id="RSCK01000001">
    <property type="protein sequence ID" value="RUT14669.1"/>
    <property type="molecule type" value="Genomic_DNA"/>
</dbReference>
<dbReference type="RefSeq" id="WP_106165894.1">
    <property type="nucleotide sequence ID" value="NZ_JAVKZF010000005.1"/>
</dbReference>
<comment type="caution">
    <text evidence="1">The sequence shown here is derived from an EMBL/GenBank/DDBJ whole genome shotgun (WGS) entry which is preliminary data.</text>
</comment>
<sequence length="164" mass="17597">MKLLQFGAIALGSVGMLVLGAFSHSDRATSYASSSNTKAAKIVVAKNELVEKAGTSKDSKSKKGGQVVEAGAYHLELVPEKEANGTHLDLYLQRGDNHEAIPNAKVTAQVQSPDGTQKNLNFKYDPSGKHYTTLLPGKATGQYQMKVTADIKGEKVNGRFSFKQ</sequence>
<evidence type="ECO:0000313" key="1">
    <source>
        <dbReference type="EMBL" id="RUT14669.1"/>
    </source>
</evidence>
<accession>A0AB37UV08</accession>
<reference evidence="1 2" key="1">
    <citation type="journal article" date="2019" name="Genome Biol. Evol.">
        <title>Day and night: Metabolic profiles and evolutionary relationships of six axenic non-marine cyanobacteria.</title>
        <authorList>
            <person name="Will S.E."/>
            <person name="Henke P."/>
            <person name="Boedeker C."/>
            <person name="Huang S."/>
            <person name="Brinkmann H."/>
            <person name="Rohde M."/>
            <person name="Jarek M."/>
            <person name="Friedl T."/>
            <person name="Seufert S."/>
            <person name="Schumacher M."/>
            <person name="Overmann J."/>
            <person name="Neumann-Schaal M."/>
            <person name="Petersen J."/>
        </authorList>
    </citation>
    <scope>NUCLEOTIDE SEQUENCE [LARGE SCALE GENOMIC DNA]</scope>
    <source>
        <strain evidence="1 2">SAG 39.79</strain>
    </source>
</reference>
<evidence type="ECO:0008006" key="3">
    <source>
        <dbReference type="Google" id="ProtNLM"/>
    </source>
</evidence>
<proteinExistence type="predicted"/>